<evidence type="ECO:0000256" key="5">
    <source>
        <dbReference type="ARBA" id="ARBA00022906"/>
    </source>
</evidence>
<keyword evidence="5" id="KW-0864">Zinc transport</keyword>
<feature type="region of interest" description="Disordered" evidence="6">
    <location>
        <begin position="138"/>
        <end position="166"/>
    </location>
</feature>
<evidence type="ECO:0000256" key="3">
    <source>
        <dbReference type="ARBA" id="ARBA00022448"/>
    </source>
</evidence>
<dbReference type="SUPFAM" id="SSF53807">
    <property type="entry name" value="Helical backbone' metal receptor"/>
    <property type="match status" value="1"/>
</dbReference>
<dbReference type="InterPro" id="IPR006127">
    <property type="entry name" value="ZnuA-like"/>
</dbReference>
<evidence type="ECO:0000313" key="8">
    <source>
        <dbReference type="Proteomes" id="UP001056291"/>
    </source>
</evidence>
<keyword evidence="8" id="KW-1185">Reference proteome</keyword>
<dbReference type="Gene3D" id="3.40.50.1980">
    <property type="entry name" value="Nitrogenase molybdenum iron protein domain"/>
    <property type="match status" value="2"/>
</dbReference>
<dbReference type="Pfam" id="PF01297">
    <property type="entry name" value="ZnuA"/>
    <property type="match status" value="1"/>
</dbReference>
<dbReference type="Proteomes" id="UP001056291">
    <property type="component" value="Chromosome"/>
</dbReference>
<evidence type="ECO:0000256" key="2">
    <source>
        <dbReference type="ARBA" id="ARBA00015915"/>
    </source>
</evidence>
<comment type="similarity">
    <text evidence="1">Belongs to the bacterial solute-binding protein 9 family.</text>
</comment>
<evidence type="ECO:0000256" key="1">
    <source>
        <dbReference type="ARBA" id="ARBA00011028"/>
    </source>
</evidence>
<dbReference type="PANTHER" id="PTHR42953">
    <property type="entry name" value="HIGH-AFFINITY ZINC UPTAKE SYSTEM PROTEIN ZNUA-RELATED"/>
    <property type="match status" value="1"/>
</dbReference>
<evidence type="ECO:0000313" key="7">
    <source>
        <dbReference type="EMBL" id="USG63109.1"/>
    </source>
</evidence>
<keyword evidence="4" id="KW-0732">Signal</keyword>
<protein>
    <recommendedName>
        <fullName evidence="2">High-affinity zinc uptake system protein ZnuA</fullName>
    </recommendedName>
</protein>
<dbReference type="EMBL" id="CP098747">
    <property type="protein sequence ID" value="USG63109.1"/>
    <property type="molecule type" value="Genomic_DNA"/>
</dbReference>
<reference evidence="7" key="1">
    <citation type="submission" date="2022-06" db="EMBL/GenBank/DDBJ databases">
        <title>Sneathiella actinostolidae sp. nov., isolated from a sea anemonein the Western Pacific Ocean.</title>
        <authorList>
            <person name="Wei M.J."/>
        </authorList>
    </citation>
    <scope>NUCLEOTIDE SEQUENCE</scope>
    <source>
        <strain evidence="7">PHK-P5</strain>
    </source>
</reference>
<dbReference type="InterPro" id="IPR050492">
    <property type="entry name" value="Bact_metal-bind_prot9"/>
</dbReference>
<keyword evidence="5" id="KW-0862">Zinc</keyword>
<organism evidence="7 8">
    <name type="scientific">Sneathiella marina</name>
    <dbReference type="NCBI Taxonomy" id="2950108"/>
    <lineage>
        <taxon>Bacteria</taxon>
        <taxon>Pseudomonadati</taxon>
        <taxon>Pseudomonadota</taxon>
        <taxon>Alphaproteobacteria</taxon>
        <taxon>Sneathiellales</taxon>
        <taxon>Sneathiellaceae</taxon>
        <taxon>Sneathiella</taxon>
    </lineage>
</organism>
<evidence type="ECO:0000256" key="6">
    <source>
        <dbReference type="SAM" id="MobiDB-lite"/>
    </source>
</evidence>
<evidence type="ECO:0000256" key="4">
    <source>
        <dbReference type="ARBA" id="ARBA00022729"/>
    </source>
</evidence>
<keyword evidence="5" id="KW-0406">Ion transport</keyword>
<dbReference type="RefSeq" id="WP_251937672.1">
    <property type="nucleotide sequence ID" value="NZ_CP098747.1"/>
</dbReference>
<dbReference type="PANTHER" id="PTHR42953:SF3">
    <property type="entry name" value="HIGH-AFFINITY ZINC UPTAKE SYSTEM PROTEIN ZNUA"/>
    <property type="match status" value="1"/>
</dbReference>
<keyword evidence="3" id="KW-0813">Transport</keyword>
<name>A0ABY4WCX5_9PROT</name>
<sequence>MKTPSKTADIENFLAGKLKEEGDSMKKILLAIGFALFSSMQTYAAPTSNIVVTIAPLHSLVQGVMGETGEAELLVKGYASPHDFQLKPSQIASLQQADFVFYVGENLETFLLSALETLPEGTEKVALAKQPGVSALDVREGGNWEGHDHSAHGSHKDGTHDHEESVDPHIWLDPANAIAMVKVITRELSKAHPENRSLYKANALAVISDIELRDKEIKALLQPVQAVPFVVFHDAFQYFEKHYDLTAVGSIVIDPTESASVKRLAALRQKVVEVGAVCIFREPQFSDRLSVVVAEGTKAKLATIDPMGAALPLGAGFYPTLLEEIAEGMASCLGK</sequence>
<proteinExistence type="inferred from homology"/>
<gene>
    <name evidence="7" type="ORF">NBZ79_08990</name>
</gene>
<accession>A0ABY4WCX5</accession>